<reference evidence="3" key="1">
    <citation type="submission" date="2014-08" db="EMBL/GenBank/DDBJ databases">
        <authorList>
            <person name="Falentin Helene"/>
        </authorList>
    </citation>
    <scope>NUCLEOTIDE SEQUENCE</scope>
</reference>
<evidence type="ECO:0000256" key="2">
    <source>
        <dbReference type="SAM" id="Phobius"/>
    </source>
</evidence>
<dbReference type="KEGG" id="pfre:RM25_1579"/>
<dbReference type="PATRIC" id="fig|66712.6.peg.1607"/>
<dbReference type="EMBL" id="LM676420">
    <property type="protein sequence ID" value="CEP26705.1"/>
    <property type="molecule type" value="Genomic_DNA"/>
</dbReference>
<protein>
    <submittedName>
        <fullName evidence="3">Uncharacterized protein</fullName>
    </submittedName>
</protein>
<feature type="transmembrane region" description="Helical" evidence="2">
    <location>
        <begin position="33"/>
        <end position="56"/>
    </location>
</feature>
<keyword evidence="2" id="KW-0812">Transmembrane</keyword>
<dbReference type="GeneID" id="61221709"/>
<feature type="region of interest" description="Disordered" evidence="1">
    <location>
        <begin position="1"/>
        <end position="24"/>
    </location>
</feature>
<keyword evidence="2" id="KW-1133">Transmembrane helix</keyword>
<sequence length="57" mass="5814">MSFSPTPAQPAETTHRSPDDPDGAGKFSVSEDWLAVVVGLVLLALALTGVIPAGLIP</sequence>
<accession>A0A068VWZ5</accession>
<dbReference type="RefSeq" id="WP_013161524.1">
    <property type="nucleotide sequence ID" value="NZ_CP010341.1"/>
</dbReference>
<gene>
    <name evidence="3" type="ORF">PFCIRM138_09395</name>
</gene>
<evidence type="ECO:0000313" key="3">
    <source>
        <dbReference type="EMBL" id="CEP26705.1"/>
    </source>
</evidence>
<keyword evidence="2" id="KW-0472">Membrane</keyword>
<dbReference type="AlphaFoldDB" id="A0A068VWZ5"/>
<proteinExistence type="predicted"/>
<organism evidence="3">
    <name type="scientific">Propionibacterium freudenreichii subsp. freudenreichii</name>
    <dbReference type="NCBI Taxonomy" id="66712"/>
    <lineage>
        <taxon>Bacteria</taxon>
        <taxon>Bacillati</taxon>
        <taxon>Actinomycetota</taxon>
        <taxon>Actinomycetes</taxon>
        <taxon>Propionibacteriales</taxon>
        <taxon>Propionibacteriaceae</taxon>
        <taxon>Propionibacterium</taxon>
    </lineage>
</organism>
<name>A0A068VWZ5_PROFF</name>
<evidence type="ECO:0000256" key="1">
    <source>
        <dbReference type="SAM" id="MobiDB-lite"/>
    </source>
</evidence>